<protein>
    <recommendedName>
        <fullName evidence="4">DUF421 domain-containing protein</fullName>
    </recommendedName>
</protein>
<proteinExistence type="predicted"/>
<gene>
    <name evidence="2" type="ORF">PDM28_11325</name>
</gene>
<sequence>MAGFEVAGLVEALKKLGMTRVALVIVVAAALTSLMGDALLRTLPALLDWFGKTGVMVLAAAVAWLVISLVERLLSATYPWMEHRAEQKILARLIEQLSEQQKMILRAAVDGRFEHLDLHAVQQSAQRQGQSLSVEINGLRATRVIDYEGLISAPVYRYLLANPASVGSKAPAQTVREGW</sequence>
<evidence type="ECO:0000256" key="1">
    <source>
        <dbReference type="SAM" id="Phobius"/>
    </source>
</evidence>
<organism evidence="2 3">
    <name type="scientific">Stenotrophomonas aracearum</name>
    <dbReference type="NCBI Taxonomy" id="3003272"/>
    <lineage>
        <taxon>Bacteria</taxon>
        <taxon>Pseudomonadati</taxon>
        <taxon>Pseudomonadota</taxon>
        <taxon>Gammaproteobacteria</taxon>
        <taxon>Lysobacterales</taxon>
        <taxon>Lysobacteraceae</taxon>
        <taxon>Stenotrophomonas</taxon>
    </lineage>
</organism>
<keyword evidence="3" id="KW-1185">Reference proteome</keyword>
<dbReference type="Proteomes" id="UP001305421">
    <property type="component" value="Chromosome"/>
</dbReference>
<evidence type="ECO:0000313" key="3">
    <source>
        <dbReference type="Proteomes" id="UP001305421"/>
    </source>
</evidence>
<dbReference type="RefSeq" id="WP_311182068.1">
    <property type="nucleotide sequence ID" value="NZ_CP115543.1"/>
</dbReference>
<feature type="transmembrane region" description="Helical" evidence="1">
    <location>
        <begin position="55"/>
        <end position="74"/>
    </location>
</feature>
<reference evidence="2 3" key="1">
    <citation type="submission" date="2022-12" db="EMBL/GenBank/DDBJ databases">
        <title>Two new species, Stenotrophomonas aracearum and Stenotrophomonas oahuensis, isolated from Anthurium (Araceae family) in Hawaii.</title>
        <authorList>
            <person name="Chunag S.C."/>
            <person name="Dobhal S."/>
            <person name="Alvarez A."/>
            <person name="Arif M."/>
        </authorList>
    </citation>
    <scope>NUCLEOTIDE SEQUENCE [LARGE SCALE GENOMIC DNA]</scope>
    <source>
        <strain evidence="2 3">A5588</strain>
    </source>
</reference>
<feature type="transmembrane region" description="Helical" evidence="1">
    <location>
        <begin position="21"/>
        <end position="43"/>
    </location>
</feature>
<keyword evidence="1" id="KW-0472">Membrane</keyword>
<keyword evidence="1" id="KW-1133">Transmembrane helix</keyword>
<evidence type="ECO:0000313" key="2">
    <source>
        <dbReference type="EMBL" id="WNH47291.1"/>
    </source>
</evidence>
<name>A0ABY9Y8U5_9GAMM</name>
<evidence type="ECO:0008006" key="4">
    <source>
        <dbReference type="Google" id="ProtNLM"/>
    </source>
</evidence>
<dbReference type="EMBL" id="CP115543">
    <property type="protein sequence ID" value="WNH47291.1"/>
    <property type="molecule type" value="Genomic_DNA"/>
</dbReference>
<keyword evidence="1" id="KW-0812">Transmembrane</keyword>
<accession>A0ABY9Y8U5</accession>